<evidence type="ECO:0000256" key="1">
    <source>
        <dbReference type="ARBA" id="ARBA00004418"/>
    </source>
</evidence>
<dbReference type="EMBL" id="CYSF01000006">
    <property type="protein sequence ID" value="CUH84198.1"/>
    <property type="molecule type" value="Genomic_DNA"/>
</dbReference>
<dbReference type="Proteomes" id="UP000051681">
    <property type="component" value="Unassembled WGS sequence"/>
</dbReference>
<dbReference type="SUPFAM" id="SSF53850">
    <property type="entry name" value="Periplasmic binding protein-like II"/>
    <property type="match status" value="1"/>
</dbReference>
<dbReference type="InterPro" id="IPR000914">
    <property type="entry name" value="SBP_5_dom"/>
</dbReference>
<dbReference type="Gene3D" id="3.10.105.10">
    <property type="entry name" value="Dipeptide-binding Protein, Domain 3"/>
    <property type="match status" value="1"/>
</dbReference>
<comment type="similarity">
    <text evidence="2">Belongs to the bacterial solute-binding protein 5 family.</text>
</comment>
<evidence type="ECO:0000313" key="8">
    <source>
        <dbReference type="Proteomes" id="UP000051681"/>
    </source>
</evidence>
<reference evidence="7 8" key="1">
    <citation type="submission" date="2015-09" db="EMBL/GenBank/DDBJ databases">
        <authorList>
            <consortium name="Swine Surveillance"/>
        </authorList>
    </citation>
    <scope>NUCLEOTIDE SEQUENCE [LARGE SCALE GENOMIC DNA]</scope>
    <source>
        <strain evidence="7 8">CECT 8383</strain>
    </source>
</reference>
<keyword evidence="8" id="KW-1185">Reference proteome</keyword>
<feature type="chain" id="PRO_5006064243" evidence="5">
    <location>
        <begin position="23"/>
        <end position="530"/>
    </location>
</feature>
<feature type="signal peptide" evidence="5">
    <location>
        <begin position="1"/>
        <end position="22"/>
    </location>
</feature>
<name>A0A0P1HB67_9RHOB</name>
<evidence type="ECO:0000256" key="2">
    <source>
        <dbReference type="ARBA" id="ARBA00005695"/>
    </source>
</evidence>
<dbReference type="GO" id="GO:0030288">
    <property type="term" value="C:outer membrane-bounded periplasmic space"/>
    <property type="evidence" value="ECO:0007669"/>
    <property type="project" value="UniProtKB-ARBA"/>
</dbReference>
<dbReference type="GO" id="GO:0043190">
    <property type="term" value="C:ATP-binding cassette (ABC) transporter complex"/>
    <property type="evidence" value="ECO:0007669"/>
    <property type="project" value="InterPro"/>
</dbReference>
<comment type="subcellular location">
    <subcellularLocation>
        <location evidence="1">Periplasm</location>
    </subcellularLocation>
</comment>
<gene>
    <name evidence="7" type="primary">hbpA</name>
    <name evidence="7" type="ORF">TM5383_01404</name>
</gene>
<dbReference type="STRING" id="340021.TM5383_01404"/>
<feature type="domain" description="Solute-binding protein family 5" evidence="6">
    <location>
        <begin position="64"/>
        <end position="436"/>
    </location>
</feature>
<dbReference type="PIRSF" id="PIRSF002741">
    <property type="entry name" value="MppA"/>
    <property type="match status" value="1"/>
</dbReference>
<dbReference type="Pfam" id="PF00496">
    <property type="entry name" value="SBP_bac_5"/>
    <property type="match status" value="1"/>
</dbReference>
<evidence type="ECO:0000256" key="4">
    <source>
        <dbReference type="ARBA" id="ARBA00022729"/>
    </source>
</evidence>
<evidence type="ECO:0000256" key="3">
    <source>
        <dbReference type="ARBA" id="ARBA00022448"/>
    </source>
</evidence>
<dbReference type="AlphaFoldDB" id="A0A0P1HB67"/>
<dbReference type="PANTHER" id="PTHR30290">
    <property type="entry name" value="PERIPLASMIC BINDING COMPONENT OF ABC TRANSPORTER"/>
    <property type="match status" value="1"/>
</dbReference>
<dbReference type="InterPro" id="IPR039424">
    <property type="entry name" value="SBP_5"/>
</dbReference>
<dbReference type="GO" id="GO:0015833">
    <property type="term" value="P:peptide transport"/>
    <property type="evidence" value="ECO:0007669"/>
    <property type="project" value="TreeGrafter"/>
</dbReference>
<evidence type="ECO:0000313" key="7">
    <source>
        <dbReference type="EMBL" id="CUH84198.1"/>
    </source>
</evidence>
<dbReference type="PANTHER" id="PTHR30290:SF9">
    <property type="entry name" value="OLIGOPEPTIDE-BINDING PROTEIN APPA"/>
    <property type="match status" value="1"/>
</dbReference>
<dbReference type="GO" id="GO:1904680">
    <property type="term" value="F:peptide transmembrane transporter activity"/>
    <property type="evidence" value="ECO:0007669"/>
    <property type="project" value="TreeGrafter"/>
</dbReference>
<protein>
    <submittedName>
        <fullName evidence="7">Hemin-binding lipoprotein</fullName>
    </submittedName>
</protein>
<evidence type="ECO:0000259" key="6">
    <source>
        <dbReference type="Pfam" id="PF00496"/>
    </source>
</evidence>
<keyword evidence="3" id="KW-0813">Transport</keyword>
<evidence type="ECO:0000256" key="5">
    <source>
        <dbReference type="SAM" id="SignalP"/>
    </source>
</evidence>
<sequence length="530" mass="57128">MKTTLSLLALAATVALPSVASADTLRMAFSSAPRSIDPYPFGGAPTASLKEHVFEALVAADDSPLLAEGWKWTSPTTLEVKLRDGIKFHNGADLTARDVVYSACRMAYKVDGKRNLLTSSMGPIADVVAVDDLTVRFETKAPYPLWVQKMKFLSILTASDADVPAGPIKFDAEGDCGIAAYPTRSDFEKGDAAIGTGPFTMVSFDKSGEAELARFDGYWGEKSDWEKVEVRTIGNAGARLAGLFAGDFDLIENPTTEDLAALEANDDYAFTSMPSWRSIFLVMDVNPEGAKGVTAEDGSAPLANPLVRQAMSLAINRQAIADRLFGGNATVANQFSPSYRAGAPEMPALEYDPVKAKELLAEAGYPNGFSVDFAAPADRYANGARVAQAVTQYLSRVGIQVNLKTQPWSVFAGQRKERELGLFLYGWGHPQGPAQMISFAFASRDKALGLGSSNYSNYASPEFDAAIKAWAVETDQAKADGYVADAMKAVMTDLPGIPLYYQHSIWAHRSDLEVKGRQDERTNAAMVSKK</sequence>
<dbReference type="Gene3D" id="3.40.190.10">
    <property type="entry name" value="Periplasmic binding protein-like II"/>
    <property type="match status" value="1"/>
</dbReference>
<dbReference type="InterPro" id="IPR030678">
    <property type="entry name" value="Peptide/Ni-bd"/>
</dbReference>
<keyword evidence="4 5" id="KW-0732">Signal</keyword>
<dbReference type="RefSeq" id="WP_058318276.1">
    <property type="nucleotide sequence ID" value="NZ_CYSF01000006.1"/>
</dbReference>
<proteinExistence type="inferred from homology"/>
<keyword evidence="7" id="KW-0449">Lipoprotein</keyword>
<organism evidence="7 8">
    <name type="scientific">Thalassovita mediterranea</name>
    <dbReference type="NCBI Taxonomy" id="340021"/>
    <lineage>
        <taxon>Bacteria</taxon>
        <taxon>Pseudomonadati</taxon>
        <taxon>Pseudomonadota</taxon>
        <taxon>Alphaproteobacteria</taxon>
        <taxon>Rhodobacterales</taxon>
        <taxon>Roseobacteraceae</taxon>
        <taxon>Thalassovita</taxon>
    </lineage>
</organism>
<accession>A0A0P1HB67</accession>
<dbReference type="OrthoDB" id="9803988at2"/>
<dbReference type="CDD" id="cd08498">
    <property type="entry name" value="PBP2_NikA_DppA_OppA_like_2"/>
    <property type="match status" value="1"/>
</dbReference>